<evidence type="ECO:0000256" key="2">
    <source>
        <dbReference type="SAM" id="MobiDB-lite"/>
    </source>
</evidence>
<keyword evidence="4" id="KW-1185">Reference proteome</keyword>
<dbReference type="GO" id="GO:0016757">
    <property type="term" value="F:glycosyltransferase activity"/>
    <property type="evidence" value="ECO:0007669"/>
    <property type="project" value="UniProtKB-KW"/>
</dbReference>
<protein>
    <submittedName>
        <fullName evidence="3">Glycosyltransferase family 4 protein</fullName>
        <ecNumber evidence="3">2.4.-.-</ecNumber>
    </submittedName>
</protein>
<evidence type="ECO:0000313" key="3">
    <source>
        <dbReference type="EMBL" id="MFC4902601.1"/>
    </source>
</evidence>
<dbReference type="EC" id="2.4.-.-" evidence="3"/>
<keyword evidence="3" id="KW-0328">Glycosyltransferase</keyword>
<feature type="region of interest" description="Disordered" evidence="2">
    <location>
        <begin position="353"/>
        <end position="396"/>
    </location>
</feature>
<reference evidence="4" key="1">
    <citation type="journal article" date="2019" name="Int. J. Syst. Evol. Microbiol.">
        <title>The Global Catalogue of Microorganisms (GCM) 10K type strain sequencing project: providing services to taxonomists for standard genome sequencing and annotation.</title>
        <authorList>
            <consortium name="The Broad Institute Genomics Platform"/>
            <consortium name="The Broad Institute Genome Sequencing Center for Infectious Disease"/>
            <person name="Wu L."/>
            <person name="Ma J."/>
        </authorList>
    </citation>
    <scope>NUCLEOTIDE SEQUENCE [LARGE SCALE GENOMIC DNA]</scope>
    <source>
        <strain evidence="4">CGMCC 4.6946</strain>
    </source>
</reference>
<dbReference type="RefSeq" id="WP_277551701.1">
    <property type="nucleotide sequence ID" value="NZ_JARAMH010000012.1"/>
</dbReference>
<feature type="region of interest" description="Disordered" evidence="2">
    <location>
        <begin position="288"/>
        <end position="309"/>
    </location>
</feature>
<dbReference type="EMBL" id="JBHSIW010000005">
    <property type="protein sequence ID" value="MFC4902601.1"/>
    <property type="molecule type" value="Genomic_DNA"/>
</dbReference>
<dbReference type="PANTHER" id="PTHR46401:SF2">
    <property type="entry name" value="GLYCOSYLTRANSFERASE WBBK-RELATED"/>
    <property type="match status" value="1"/>
</dbReference>
<organism evidence="3 4">
    <name type="scientific">Kocuria oceani</name>
    <dbReference type="NCBI Taxonomy" id="988827"/>
    <lineage>
        <taxon>Bacteria</taxon>
        <taxon>Bacillati</taxon>
        <taxon>Actinomycetota</taxon>
        <taxon>Actinomycetes</taxon>
        <taxon>Micrococcales</taxon>
        <taxon>Micrococcaceae</taxon>
        <taxon>Kocuria</taxon>
    </lineage>
</organism>
<accession>A0ABV9TGL5</accession>
<gene>
    <name evidence="3" type="ORF">ACFPCS_03360</name>
</gene>
<keyword evidence="1 3" id="KW-0808">Transferase</keyword>
<dbReference type="PANTHER" id="PTHR46401">
    <property type="entry name" value="GLYCOSYLTRANSFERASE WBBK-RELATED"/>
    <property type="match status" value="1"/>
</dbReference>
<evidence type="ECO:0000256" key="1">
    <source>
        <dbReference type="ARBA" id="ARBA00022679"/>
    </source>
</evidence>
<evidence type="ECO:0000313" key="4">
    <source>
        <dbReference type="Proteomes" id="UP001595797"/>
    </source>
</evidence>
<dbReference type="SUPFAM" id="SSF53756">
    <property type="entry name" value="UDP-Glycosyltransferase/glycogen phosphorylase"/>
    <property type="match status" value="1"/>
</dbReference>
<dbReference type="Pfam" id="PF13692">
    <property type="entry name" value="Glyco_trans_1_4"/>
    <property type="match status" value="1"/>
</dbReference>
<sequence length="396" mass="40443">MSTGSAVVDVVVPDDGGRPTGGSLYDRRLVAALGGLGRPARLVPVAGDWPAADAGARTRLRTALGEPAPGRTVVLDGLVGCAAPGVVGDAVRRGVPVHLLVHLPLPAETGLAPGAAARLARAEAAALAAATGVLTTSTWAARDLSRRYGTTDVAVAEPGAPRGPVSAGSAVPRLVCVASLTPRKNQLLLLQALAPLSGLPWTLELVGPAGGPAYGQRLRAAVRELPDASRVRLHGPLHGPALERLWTGADLLLLPSSAETYGMVVTEALGHGVPAVVGAGTGAVEALDGGPAPTAAPRPGAALPPDDPSAWTGALRAWLTDPAVREQWRTAALARRERLRGWEDTARDVLTAIGRPLGRPDAAEHDPDPDPVTALDPDPVTAVDPVTATHRTRRPS</sequence>
<comment type="caution">
    <text evidence="3">The sequence shown here is derived from an EMBL/GenBank/DDBJ whole genome shotgun (WGS) entry which is preliminary data.</text>
</comment>
<feature type="compositionally biased region" description="Low complexity" evidence="2">
    <location>
        <begin position="288"/>
        <end position="304"/>
    </location>
</feature>
<dbReference type="CDD" id="cd03801">
    <property type="entry name" value="GT4_PimA-like"/>
    <property type="match status" value="1"/>
</dbReference>
<dbReference type="Proteomes" id="UP001595797">
    <property type="component" value="Unassembled WGS sequence"/>
</dbReference>
<dbReference type="Gene3D" id="3.40.50.2000">
    <property type="entry name" value="Glycogen Phosphorylase B"/>
    <property type="match status" value="1"/>
</dbReference>
<proteinExistence type="predicted"/>
<name>A0ABV9TGL5_9MICC</name>